<evidence type="ECO:0000256" key="1">
    <source>
        <dbReference type="SAM" id="MobiDB-lite"/>
    </source>
</evidence>
<evidence type="ECO:0000259" key="2">
    <source>
        <dbReference type="PROSITE" id="PS50888"/>
    </source>
</evidence>
<dbReference type="Proteomes" id="UP001283361">
    <property type="component" value="Unassembled WGS sequence"/>
</dbReference>
<keyword evidence="4" id="KW-1185">Reference proteome</keyword>
<dbReference type="InterPro" id="IPR050283">
    <property type="entry name" value="E-box_TF_Regulators"/>
</dbReference>
<dbReference type="SMART" id="SM00353">
    <property type="entry name" value="HLH"/>
    <property type="match status" value="1"/>
</dbReference>
<proteinExistence type="predicted"/>
<dbReference type="InterPro" id="IPR036638">
    <property type="entry name" value="HLH_DNA-bd_sf"/>
</dbReference>
<dbReference type="Gene3D" id="4.10.280.10">
    <property type="entry name" value="Helix-loop-helix DNA-binding domain"/>
    <property type="match status" value="1"/>
</dbReference>
<dbReference type="PROSITE" id="PS50888">
    <property type="entry name" value="BHLH"/>
    <property type="match status" value="1"/>
</dbReference>
<comment type="caution">
    <text evidence="3">The sequence shown here is derived from an EMBL/GenBank/DDBJ whole genome shotgun (WGS) entry which is preliminary data.</text>
</comment>
<feature type="domain" description="BHLH" evidence="2">
    <location>
        <begin position="175"/>
        <end position="227"/>
    </location>
</feature>
<dbReference type="GO" id="GO:0032502">
    <property type="term" value="P:developmental process"/>
    <property type="evidence" value="ECO:0007669"/>
    <property type="project" value="TreeGrafter"/>
</dbReference>
<dbReference type="AlphaFoldDB" id="A0AAE1E0N8"/>
<dbReference type="EMBL" id="JAWDGP010001628">
    <property type="protein sequence ID" value="KAK3789707.1"/>
    <property type="molecule type" value="Genomic_DNA"/>
</dbReference>
<dbReference type="PANTHER" id="PTHR23349">
    <property type="entry name" value="BASIC HELIX-LOOP-HELIX TRANSCRIPTION FACTOR, TWIST"/>
    <property type="match status" value="1"/>
</dbReference>
<protein>
    <recommendedName>
        <fullName evidence="2">BHLH domain-containing protein</fullName>
    </recommendedName>
</protein>
<feature type="compositionally biased region" description="Acidic residues" evidence="1">
    <location>
        <begin position="271"/>
        <end position="295"/>
    </location>
</feature>
<dbReference type="SUPFAM" id="SSF47459">
    <property type="entry name" value="HLH, helix-loop-helix DNA-binding domain"/>
    <property type="match status" value="1"/>
</dbReference>
<evidence type="ECO:0000313" key="3">
    <source>
        <dbReference type="EMBL" id="KAK3789707.1"/>
    </source>
</evidence>
<reference evidence="3" key="1">
    <citation type="journal article" date="2023" name="G3 (Bethesda)">
        <title>A reference genome for the long-term kleptoplast-retaining sea slug Elysia crispata morphotype clarki.</title>
        <authorList>
            <person name="Eastman K.E."/>
            <person name="Pendleton A.L."/>
            <person name="Shaikh M.A."/>
            <person name="Suttiyut T."/>
            <person name="Ogas R."/>
            <person name="Tomko P."/>
            <person name="Gavelis G."/>
            <person name="Widhalm J.R."/>
            <person name="Wisecaver J.H."/>
        </authorList>
    </citation>
    <scope>NUCLEOTIDE SEQUENCE</scope>
    <source>
        <strain evidence="3">ECLA1</strain>
    </source>
</reference>
<dbReference type="Pfam" id="PF00010">
    <property type="entry name" value="HLH"/>
    <property type="match status" value="1"/>
</dbReference>
<dbReference type="GO" id="GO:0000977">
    <property type="term" value="F:RNA polymerase II transcription regulatory region sequence-specific DNA binding"/>
    <property type="evidence" value="ECO:0007669"/>
    <property type="project" value="TreeGrafter"/>
</dbReference>
<name>A0AAE1E0N8_9GAST</name>
<dbReference type="GO" id="GO:0046983">
    <property type="term" value="F:protein dimerization activity"/>
    <property type="evidence" value="ECO:0007669"/>
    <property type="project" value="InterPro"/>
</dbReference>
<organism evidence="3 4">
    <name type="scientific">Elysia crispata</name>
    <name type="common">lettuce slug</name>
    <dbReference type="NCBI Taxonomy" id="231223"/>
    <lineage>
        <taxon>Eukaryota</taxon>
        <taxon>Metazoa</taxon>
        <taxon>Spiralia</taxon>
        <taxon>Lophotrochozoa</taxon>
        <taxon>Mollusca</taxon>
        <taxon>Gastropoda</taxon>
        <taxon>Heterobranchia</taxon>
        <taxon>Euthyneura</taxon>
        <taxon>Panpulmonata</taxon>
        <taxon>Sacoglossa</taxon>
        <taxon>Placobranchoidea</taxon>
        <taxon>Plakobranchidae</taxon>
        <taxon>Elysia</taxon>
    </lineage>
</organism>
<gene>
    <name evidence="3" type="ORF">RRG08_036000</name>
</gene>
<feature type="region of interest" description="Disordered" evidence="1">
    <location>
        <begin position="267"/>
        <end position="295"/>
    </location>
</feature>
<accession>A0AAE1E0N8</accession>
<dbReference type="InterPro" id="IPR011598">
    <property type="entry name" value="bHLH_dom"/>
</dbReference>
<dbReference type="PANTHER" id="PTHR23349:SF111">
    <property type="entry name" value="BHLH DOMAIN-CONTAINING PROTEIN"/>
    <property type="match status" value="1"/>
</dbReference>
<evidence type="ECO:0000313" key="4">
    <source>
        <dbReference type="Proteomes" id="UP001283361"/>
    </source>
</evidence>
<dbReference type="GO" id="GO:0000981">
    <property type="term" value="F:DNA-binding transcription factor activity, RNA polymerase II-specific"/>
    <property type="evidence" value="ECO:0007669"/>
    <property type="project" value="TreeGrafter"/>
</dbReference>
<dbReference type="CDD" id="cd19724">
    <property type="entry name" value="bHLH_TS_ASCL3_like"/>
    <property type="match status" value="1"/>
</dbReference>
<sequence length="295" mass="33980">MIKSGSSECQYIPGCDIDEYQISTNTSAEFHHNWHPFFSSKDTFLWNYSASGFRNRPFSKIQDSTIHNVVRKLNIARHKMYASDVLPRENKPISGSQCTSIEDFGTRSLKSVDFGYAMIYSRALHSPCLQLDGLRYECSMKNNFREQVGFLTSKLSPYSPVCAVPLPESLLLEPGYIHRRNERERDRVRSLNEGYDRLKQRLPLRNKDKRISKVDTLRIAIRYIRQLRSILGQADIPETGDPDSTYGQTLQDADGISENSLLDLSVPCNTMDEEDSCDREDYEDDDRHDDLETEI</sequence>